<gene>
    <name evidence="1" type="ORF">BSTOLATCC_MIC1393</name>
</gene>
<dbReference type="EMBL" id="CAJZBQ010000002">
    <property type="protein sequence ID" value="CAG9310551.1"/>
    <property type="molecule type" value="Genomic_DNA"/>
</dbReference>
<organism evidence="1 2">
    <name type="scientific">Blepharisma stoltei</name>
    <dbReference type="NCBI Taxonomy" id="1481888"/>
    <lineage>
        <taxon>Eukaryota</taxon>
        <taxon>Sar</taxon>
        <taxon>Alveolata</taxon>
        <taxon>Ciliophora</taxon>
        <taxon>Postciliodesmatophora</taxon>
        <taxon>Heterotrichea</taxon>
        <taxon>Heterotrichida</taxon>
        <taxon>Blepharismidae</taxon>
        <taxon>Blepharisma</taxon>
    </lineage>
</organism>
<reference evidence="1" key="1">
    <citation type="submission" date="2021-09" db="EMBL/GenBank/DDBJ databases">
        <authorList>
            <consortium name="AG Swart"/>
            <person name="Singh M."/>
            <person name="Singh A."/>
            <person name="Seah K."/>
            <person name="Emmerich C."/>
        </authorList>
    </citation>
    <scope>NUCLEOTIDE SEQUENCE</scope>
    <source>
        <strain evidence="1">ATCC30299</strain>
    </source>
</reference>
<comment type="caution">
    <text evidence="1">The sequence shown here is derived from an EMBL/GenBank/DDBJ whole genome shotgun (WGS) entry which is preliminary data.</text>
</comment>
<keyword evidence="2" id="KW-1185">Reference proteome</keyword>
<sequence>MELKKPQKSVKQLRSISHAVTTVQLLRIINPSADSTIDLSSMKQIIDRIPSPVKNRVKEIFQNFVFKNHSFTLPTAEFLKLYDKSISKKPRLKENSKAPKTAYEKSNISFIESNRNLSENLNISKRVRNLSHEREFIRYGTDFQEIIQQSPEVKRSVSQGRKILKKPIKETPKKSPKIVNVSYSDLHKKKALTICNTPEPKSRKISYLTQSYDHNINNDEGKSFILDITQSSGVFKTLYTNIQELIEIRKAHLSLSKPKNNEN</sequence>
<proteinExistence type="predicted"/>
<dbReference type="AlphaFoldDB" id="A0AAU9IAV7"/>
<evidence type="ECO:0000313" key="1">
    <source>
        <dbReference type="EMBL" id="CAG9310551.1"/>
    </source>
</evidence>
<dbReference type="Proteomes" id="UP001162131">
    <property type="component" value="Unassembled WGS sequence"/>
</dbReference>
<evidence type="ECO:0000313" key="2">
    <source>
        <dbReference type="Proteomes" id="UP001162131"/>
    </source>
</evidence>
<protein>
    <submittedName>
        <fullName evidence="1">Uncharacterized protein</fullName>
    </submittedName>
</protein>
<accession>A0AAU9IAV7</accession>
<name>A0AAU9IAV7_9CILI</name>